<proteinExistence type="predicted"/>
<feature type="region of interest" description="Disordered" evidence="1">
    <location>
        <begin position="1"/>
        <end position="72"/>
    </location>
</feature>
<comment type="caution">
    <text evidence="2">The sequence shown here is derived from an EMBL/GenBank/DDBJ whole genome shotgun (WGS) entry which is preliminary data.</text>
</comment>
<dbReference type="AlphaFoldDB" id="A0AAW2YAG2"/>
<reference evidence="2" key="1">
    <citation type="submission" date="2020-06" db="EMBL/GenBank/DDBJ databases">
        <authorList>
            <person name="Li T."/>
            <person name="Hu X."/>
            <person name="Zhang T."/>
            <person name="Song X."/>
            <person name="Zhang H."/>
            <person name="Dai N."/>
            <person name="Sheng W."/>
            <person name="Hou X."/>
            <person name="Wei L."/>
        </authorList>
    </citation>
    <scope>NUCLEOTIDE SEQUENCE</scope>
    <source>
        <strain evidence="2">KEN1</strain>
        <tissue evidence="2">Leaf</tissue>
    </source>
</reference>
<evidence type="ECO:0000256" key="1">
    <source>
        <dbReference type="SAM" id="MobiDB-lite"/>
    </source>
</evidence>
<feature type="compositionally biased region" description="Low complexity" evidence="1">
    <location>
        <begin position="21"/>
        <end position="33"/>
    </location>
</feature>
<protein>
    <submittedName>
        <fullName evidence="2">Uncharacterized protein</fullName>
    </submittedName>
</protein>
<reference evidence="2" key="2">
    <citation type="journal article" date="2024" name="Plant">
        <title>Genomic evolution and insights into agronomic trait innovations of Sesamum species.</title>
        <authorList>
            <person name="Miao H."/>
            <person name="Wang L."/>
            <person name="Qu L."/>
            <person name="Liu H."/>
            <person name="Sun Y."/>
            <person name="Le M."/>
            <person name="Wang Q."/>
            <person name="Wei S."/>
            <person name="Zheng Y."/>
            <person name="Lin W."/>
            <person name="Duan Y."/>
            <person name="Cao H."/>
            <person name="Xiong S."/>
            <person name="Wang X."/>
            <person name="Wei L."/>
            <person name="Li C."/>
            <person name="Ma Q."/>
            <person name="Ju M."/>
            <person name="Zhao R."/>
            <person name="Li G."/>
            <person name="Mu C."/>
            <person name="Tian Q."/>
            <person name="Mei H."/>
            <person name="Zhang T."/>
            <person name="Gao T."/>
            <person name="Zhang H."/>
        </authorList>
    </citation>
    <scope>NUCLEOTIDE SEQUENCE</scope>
    <source>
        <strain evidence="2">KEN1</strain>
    </source>
</reference>
<gene>
    <name evidence="2" type="ORF">Slati_0128800</name>
</gene>
<organism evidence="2">
    <name type="scientific">Sesamum latifolium</name>
    <dbReference type="NCBI Taxonomy" id="2727402"/>
    <lineage>
        <taxon>Eukaryota</taxon>
        <taxon>Viridiplantae</taxon>
        <taxon>Streptophyta</taxon>
        <taxon>Embryophyta</taxon>
        <taxon>Tracheophyta</taxon>
        <taxon>Spermatophyta</taxon>
        <taxon>Magnoliopsida</taxon>
        <taxon>eudicotyledons</taxon>
        <taxon>Gunneridae</taxon>
        <taxon>Pentapetalae</taxon>
        <taxon>asterids</taxon>
        <taxon>lamiids</taxon>
        <taxon>Lamiales</taxon>
        <taxon>Pedaliaceae</taxon>
        <taxon>Sesamum</taxon>
    </lineage>
</organism>
<dbReference type="EMBL" id="JACGWN010000001">
    <property type="protein sequence ID" value="KAL0462412.1"/>
    <property type="molecule type" value="Genomic_DNA"/>
</dbReference>
<name>A0AAW2YAG2_9LAMI</name>
<sequence>MSQSVLWGESNPGPDPFEATSRMAGSPSAGPSSGRRRSLRRMAAAIRHLIDEEEKEGSEGEASSPGKGEECHRDSVCSSFFLIRFGSFLPSNFAYYPDEGRIFHP</sequence>
<evidence type="ECO:0000313" key="2">
    <source>
        <dbReference type="EMBL" id="KAL0462412.1"/>
    </source>
</evidence>
<accession>A0AAW2YAG2</accession>